<accession>A0A7V5LJG0</accession>
<dbReference type="Pfam" id="PF12146">
    <property type="entry name" value="Hydrolase_4"/>
    <property type="match status" value="1"/>
</dbReference>
<evidence type="ECO:0000313" key="4">
    <source>
        <dbReference type="EMBL" id="HHE55466.1"/>
    </source>
</evidence>
<dbReference type="AlphaFoldDB" id="A0A7V5LJG0"/>
<dbReference type="Gene3D" id="3.40.50.1820">
    <property type="entry name" value="alpha/beta hydrolase"/>
    <property type="match status" value="1"/>
</dbReference>
<dbReference type="Gene3D" id="3.10.450.590">
    <property type="match status" value="1"/>
</dbReference>
<dbReference type="EMBL" id="DRTD01000500">
    <property type="protein sequence ID" value="HHE55466.1"/>
    <property type="molecule type" value="Genomic_DNA"/>
</dbReference>
<gene>
    <name evidence="4" type="ORF">ENL21_06765</name>
</gene>
<feature type="domain" description="DUF3887" evidence="3">
    <location>
        <begin position="37"/>
        <end position="126"/>
    </location>
</feature>
<keyword evidence="4" id="KW-0378">Hydrolase</keyword>
<dbReference type="InterPro" id="IPR024981">
    <property type="entry name" value="DUF3887"/>
</dbReference>
<name>A0A7V5LJG0_CALAY</name>
<dbReference type="InterPro" id="IPR053145">
    <property type="entry name" value="AB_hydrolase_Est10"/>
</dbReference>
<dbReference type="InterPro" id="IPR029058">
    <property type="entry name" value="AB_hydrolase_fold"/>
</dbReference>
<dbReference type="PANTHER" id="PTHR43265:SF1">
    <property type="entry name" value="ESTERASE ESTD"/>
    <property type="match status" value="1"/>
</dbReference>
<proteinExistence type="predicted"/>
<dbReference type="Pfam" id="PF13026">
    <property type="entry name" value="DUF3887"/>
    <property type="match status" value="1"/>
</dbReference>
<dbReference type="InterPro" id="IPR022742">
    <property type="entry name" value="Hydrolase_4"/>
</dbReference>
<evidence type="ECO:0000259" key="2">
    <source>
        <dbReference type="Pfam" id="PF12146"/>
    </source>
</evidence>
<sequence>MRKVTSGLLLVMLIFTLGFAQSLQKPAGEWQKTIALAKQFVDLLAKGQYDSAAVHFDATMSKAMPAAKLKEVWQSLQAQMGAFKAAGGVRTEMIQIYHVVYVTCEFEKGKLDAKVVFNQQNQIAGLFFIPHQEAQGWQAPDYVDPRAFTEIDTLTIPTTWQLPATLSLPNGPGPFPAIVLVHGSGPNDRDETIGPNKPFKDLAWGLASQGIAVLRYEKRTRVYPNIVDSLKGQFTLIEETVEDALSGVSFLRDIAEIDPEKIIVLGHSLGGYAVPRIARYYPRLAGFIIMAGAARPIVDLLQEQYRYIFNLDGRIESQEQKKLQQVDSLIALTRNEAFLKNADPTLLILGAPPAYWLDLNQYDPLKLAERLRKPVLVLQGGRDYQVTRRDFELWQKHLKHNPKTTFRYYPNLNHLFMPGEGMATPQEYEVPGHVDFQVVQDIASWVKQTF</sequence>
<evidence type="ECO:0000259" key="3">
    <source>
        <dbReference type="Pfam" id="PF13026"/>
    </source>
</evidence>
<protein>
    <submittedName>
        <fullName evidence="4">Alpha/beta fold hydrolase</fullName>
    </submittedName>
</protein>
<keyword evidence="1" id="KW-0732">Signal</keyword>
<comment type="caution">
    <text evidence="4">The sequence shown here is derived from an EMBL/GenBank/DDBJ whole genome shotgun (WGS) entry which is preliminary data.</text>
</comment>
<feature type="signal peptide" evidence="1">
    <location>
        <begin position="1"/>
        <end position="20"/>
    </location>
</feature>
<dbReference type="Proteomes" id="UP000886111">
    <property type="component" value="Unassembled WGS sequence"/>
</dbReference>
<dbReference type="SUPFAM" id="SSF53474">
    <property type="entry name" value="alpha/beta-Hydrolases"/>
    <property type="match status" value="1"/>
</dbReference>
<evidence type="ECO:0000256" key="1">
    <source>
        <dbReference type="SAM" id="SignalP"/>
    </source>
</evidence>
<feature type="domain" description="Serine aminopeptidase S33" evidence="2">
    <location>
        <begin position="199"/>
        <end position="416"/>
    </location>
</feature>
<organism evidence="4">
    <name type="scientific">Caldithrix abyssi</name>
    <dbReference type="NCBI Taxonomy" id="187145"/>
    <lineage>
        <taxon>Bacteria</taxon>
        <taxon>Pseudomonadati</taxon>
        <taxon>Calditrichota</taxon>
        <taxon>Calditrichia</taxon>
        <taxon>Calditrichales</taxon>
        <taxon>Calditrichaceae</taxon>
        <taxon>Caldithrix</taxon>
    </lineage>
</organism>
<feature type="chain" id="PRO_5031530267" evidence="1">
    <location>
        <begin position="21"/>
        <end position="450"/>
    </location>
</feature>
<reference evidence="4" key="1">
    <citation type="journal article" date="2020" name="mSystems">
        <title>Genome- and Community-Level Interaction Insights into Carbon Utilization and Element Cycling Functions of Hydrothermarchaeota in Hydrothermal Sediment.</title>
        <authorList>
            <person name="Zhou Z."/>
            <person name="Liu Y."/>
            <person name="Xu W."/>
            <person name="Pan J."/>
            <person name="Luo Z.H."/>
            <person name="Li M."/>
        </authorList>
    </citation>
    <scope>NUCLEOTIDE SEQUENCE [LARGE SCALE GENOMIC DNA]</scope>
    <source>
        <strain evidence="4">HyVt-76</strain>
    </source>
</reference>
<dbReference type="GO" id="GO:0052689">
    <property type="term" value="F:carboxylic ester hydrolase activity"/>
    <property type="evidence" value="ECO:0007669"/>
    <property type="project" value="TreeGrafter"/>
</dbReference>
<dbReference type="PANTHER" id="PTHR43265">
    <property type="entry name" value="ESTERASE ESTD"/>
    <property type="match status" value="1"/>
</dbReference>